<proteinExistence type="predicted"/>
<evidence type="ECO:0000256" key="1">
    <source>
        <dbReference type="SAM" id="MobiDB-lite"/>
    </source>
</evidence>
<feature type="compositionally biased region" description="Basic and acidic residues" evidence="1">
    <location>
        <begin position="1"/>
        <end position="15"/>
    </location>
</feature>
<organism evidence="2 3">
    <name type="scientific">Ditylenchus destructor</name>
    <dbReference type="NCBI Taxonomy" id="166010"/>
    <lineage>
        <taxon>Eukaryota</taxon>
        <taxon>Metazoa</taxon>
        <taxon>Ecdysozoa</taxon>
        <taxon>Nematoda</taxon>
        <taxon>Chromadorea</taxon>
        <taxon>Rhabditida</taxon>
        <taxon>Tylenchina</taxon>
        <taxon>Tylenchomorpha</taxon>
        <taxon>Sphaerularioidea</taxon>
        <taxon>Anguinidae</taxon>
        <taxon>Anguininae</taxon>
        <taxon>Ditylenchus</taxon>
    </lineage>
</organism>
<gene>
    <name evidence="2" type="ORF">DdX_13354</name>
</gene>
<name>A0AAD4R2Y5_9BILA</name>
<keyword evidence="3" id="KW-1185">Reference proteome</keyword>
<accession>A0AAD4R2Y5</accession>
<evidence type="ECO:0000313" key="2">
    <source>
        <dbReference type="EMBL" id="KAI1705913.1"/>
    </source>
</evidence>
<reference evidence="2" key="1">
    <citation type="submission" date="2022-01" db="EMBL/GenBank/DDBJ databases">
        <title>Genome Sequence Resource for Two Populations of Ditylenchus destructor, the Migratory Endoparasitic Phytonematode.</title>
        <authorList>
            <person name="Zhang H."/>
            <person name="Lin R."/>
            <person name="Xie B."/>
        </authorList>
    </citation>
    <scope>NUCLEOTIDE SEQUENCE</scope>
    <source>
        <strain evidence="2">BazhouSP</strain>
    </source>
</reference>
<dbReference type="Proteomes" id="UP001201812">
    <property type="component" value="Unassembled WGS sequence"/>
</dbReference>
<evidence type="ECO:0000313" key="3">
    <source>
        <dbReference type="Proteomes" id="UP001201812"/>
    </source>
</evidence>
<dbReference type="AlphaFoldDB" id="A0AAD4R2Y5"/>
<dbReference type="EMBL" id="JAKKPZ010000052">
    <property type="protein sequence ID" value="KAI1705913.1"/>
    <property type="molecule type" value="Genomic_DNA"/>
</dbReference>
<feature type="region of interest" description="Disordered" evidence="1">
    <location>
        <begin position="1"/>
        <end position="46"/>
    </location>
</feature>
<sequence length="272" mass="29939">MDNDVHMEDCPKSDEEFPTSVTSSTEKYPNNGSQSHRQAQQSRLTETISSINQNPSAFLLNPTSWTTLVNAIQNPIQSKPFLGSHSNHSSSLSSTSSSCSANGQTEYFCDSQQNSLQPGTSTALFGQGTGLAQSQLQHLLSSCQQKQSPTMAISEALMTSPHNLVINGLLSPDALGNHLLWDQWMCMLATSLSPAQWQAYWRSYAAIFGVGALPTHLLSFFSEILANHDNNSISAAPMDHDEDMRESFVAYRGAEARRNALKLKEHIRQSRF</sequence>
<comment type="caution">
    <text evidence="2">The sequence shown here is derived from an EMBL/GenBank/DDBJ whole genome shotgun (WGS) entry which is preliminary data.</text>
</comment>
<feature type="compositionally biased region" description="Polar residues" evidence="1">
    <location>
        <begin position="19"/>
        <end position="46"/>
    </location>
</feature>
<protein>
    <submittedName>
        <fullName evidence="2">Uncharacterized protein</fullName>
    </submittedName>
</protein>